<gene>
    <name evidence="9" type="ORF">UY02_C0001G0016</name>
</gene>
<evidence type="ECO:0000256" key="1">
    <source>
        <dbReference type="ARBA" id="ARBA00010584"/>
    </source>
</evidence>
<dbReference type="InterPro" id="IPR012280">
    <property type="entry name" value="Semialdhyde_DH_dimer_dom"/>
</dbReference>
<dbReference type="PANTHER" id="PTHR46718:SF1">
    <property type="entry name" value="ASPARTATE-SEMIALDEHYDE DEHYDROGENASE"/>
    <property type="match status" value="1"/>
</dbReference>
<sequence>MESKRLRVGILGATGTVGQKFIVLLQNHPWFEITALAASKESAGRTYEEAVAGRWKQEVDIPEAIRKMTVFDASKPNLKCDFVFSGLDASVAQEIERDFAKAGYPVISNTKNYRQEPDVPLLVPEVNAGHIAIIPTQQARRKWSGYIVTNPNCVVVPLVMALKPVMDKWGIGKVLVTSMQAISGAGYPGVASLDILDNIIPQIGGEEPKVELEPLKLLGELRKTGFKFANIKISAHCNRVPTKDGHFLTISFSTRKPAKLSEIKRAIRSFKAEPQKLKLPSAPAQPLFYHEDGFRPQTRLDRDRGNGMTVSVGRLREDPILGFKMVVLGHNTIRGAAGVAILNAELLYKKGYLKTRK</sequence>
<comment type="caution">
    <text evidence="9">The sequence shown here is derived from an EMBL/GenBank/DDBJ whole genome shotgun (WGS) entry which is preliminary data.</text>
</comment>
<evidence type="ECO:0000256" key="7">
    <source>
        <dbReference type="PIRSR" id="PIRSR000148-1"/>
    </source>
</evidence>
<accession>A0A0G1VH16</accession>
<keyword evidence="6" id="KW-0486">Methionine biosynthesis</keyword>
<name>A0A0G1VH16_9BACT</name>
<dbReference type="GO" id="GO:0050661">
    <property type="term" value="F:NADP binding"/>
    <property type="evidence" value="ECO:0007669"/>
    <property type="project" value="InterPro"/>
</dbReference>
<dbReference type="NCBIfam" id="NF006416">
    <property type="entry name" value="PRK08664.1"/>
    <property type="match status" value="1"/>
</dbReference>
<dbReference type="GO" id="GO:0009088">
    <property type="term" value="P:threonine biosynthetic process"/>
    <property type="evidence" value="ECO:0007669"/>
    <property type="project" value="UniProtKB-KW"/>
</dbReference>
<evidence type="ECO:0000256" key="4">
    <source>
        <dbReference type="ARBA" id="ARBA00022857"/>
    </source>
</evidence>
<comment type="similarity">
    <text evidence="1">Belongs to the aspartate-semialdehyde dehydrogenase family.</text>
</comment>
<evidence type="ECO:0000313" key="9">
    <source>
        <dbReference type="EMBL" id="KKU77498.1"/>
    </source>
</evidence>
<dbReference type="GO" id="GO:0009086">
    <property type="term" value="P:methionine biosynthetic process"/>
    <property type="evidence" value="ECO:0007669"/>
    <property type="project" value="UniProtKB-KW"/>
</dbReference>
<evidence type="ECO:0000313" key="10">
    <source>
        <dbReference type="Proteomes" id="UP000034682"/>
    </source>
</evidence>
<dbReference type="CDD" id="cd18130">
    <property type="entry name" value="ASADH_C_arch_fung_like"/>
    <property type="match status" value="1"/>
</dbReference>
<dbReference type="Pfam" id="PF02774">
    <property type="entry name" value="Semialdhyde_dhC"/>
    <property type="match status" value="1"/>
</dbReference>
<evidence type="ECO:0000256" key="2">
    <source>
        <dbReference type="ARBA" id="ARBA00022605"/>
    </source>
</evidence>
<keyword evidence="3" id="KW-0791">Threonine biosynthesis</keyword>
<dbReference type="AlphaFoldDB" id="A0A0G1VH16"/>
<evidence type="ECO:0000256" key="6">
    <source>
        <dbReference type="ARBA" id="ARBA00023167"/>
    </source>
</evidence>
<proteinExistence type="inferred from homology"/>
<feature type="active site" description="Acyl-thioester intermediate" evidence="7">
    <location>
        <position position="153"/>
    </location>
</feature>
<keyword evidence="2" id="KW-0028">Amino-acid biosynthesis</keyword>
<evidence type="ECO:0000259" key="8">
    <source>
        <dbReference type="SMART" id="SM00859"/>
    </source>
</evidence>
<evidence type="ECO:0000256" key="3">
    <source>
        <dbReference type="ARBA" id="ARBA00022697"/>
    </source>
</evidence>
<dbReference type="InterPro" id="IPR005676">
    <property type="entry name" value="Asp_semi-ald_DH_pep-lack"/>
</dbReference>
<dbReference type="Pfam" id="PF01118">
    <property type="entry name" value="Semialdhyde_dh"/>
    <property type="match status" value="1"/>
</dbReference>
<dbReference type="InterPro" id="IPR051823">
    <property type="entry name" value="ASADH-related"/>
</dbReference>
<dbReference type="EMBL" id="LCOK01000001">
    <property type="protein sequence ID" value="KKU77498.1"/>
    <property type="molecule type" value="Genomic_DNA"/>
</dbReference>
<keyword evidence="5" id="KW-0560">Oxidoreductase</keyword>
<organism evidence="9 10">
    <name type="scientific">Candidatus Giovannonibacteria bacterium GW2011_GWB1_47_6b</name>
    <dbReference type="NCBI Taxonomy" id="1618655"/>
    <lineage>
        <taxon>Bacteria</taxon>
        <taxon>Candidatus Giovannoniibacteriota</taxon>
    </lineage>
</organism>
<dbReference type="FunFam" id="3.30.360.10:FF:000016">
    <property type="entry name" value="Probable aspartate-semialdehyde dehydrogenase"/>
    <property type="match status" value="1"/>
</dbReference>
<dbReference type="InterPro" id="IPR036291">
    <property type="entry name" value="NAD(P)-bd_dom_sf"/>
</dbReference>
<dbReference type="SUPFAM" id="SSF51735">
    <property type="entry name" value="NAD(P)-binding Rossmann-fold domains"/>
    <property type="match status" value="1"/>
</dbReference>
<dbReference type="GO" id="GO:0004073">
    <property type="term" value="F:aspartate-semialdehyde dehydrogenase activity"/>
    <property type="evidence" value="ECO:0007669"/>
    <property type="project" value="UniProtKB-ARBA"/>
</dbReference>
<dbReference type="Proteomes" id="UP000034682">
    <property type="component" value="Unassembled WGS sequence"/>
</dbReference>
<dbReference type="SUPFAM" id="SSF55347">
    <property type="entry name" value="Glyceraldehyde-3-phosphate dehydrogenase-like, C-terminal domain"/>
    <property type="match status" value="1"/>
</dbReference>
<dbReference type="CDD" id="cd02315">
    <property type="entry name" value="ScASADH_like_N"/>
    <property type="match status" value="1"/>
</dbReference>
<feature type="domain" description="Semialdehyde dehydrogenase NAD-binding" evidence="8">
    <location>
        <begin position="7"/>
        <end position="134"/>
    </location>
</feature>
<evidence type="ECO:0000256" key="5">
    <source>
        <dbReference type="ARBA" id="ARBA00023002"/>
    </source>
</evidence>
<dbReference type="GO" id="GO:0051287">
    <property type="term" value="F:NAD binding"/>
    <property type="evidence" value="ECO:0007669"/>
    <property type="project" value="InterPro"/>
</dbReference>
<protein>
    <submittedName>
        <fullName evidence="9">Aspartate-semialdehyde dehydrogenase</fullName>
    </submittedName>
</protein>
<feature type="active site" description="Proton acceptor" evidence="7">
    <location>
        <position position="246"/>
    </location>
</feature>
<dbReference type="GO" id="GO:0046983">
    <property type="term" value="F:protein dimerization activity"/>
    <property type="evidence" value="ECO:0007669"/>
    <property type="project" value="InterPro"/>
</dbReference>
<dbReference type="PANTHER" id="PTHR46718">
    <property type="entry name" value="ASPARTATE-SEMIALDEHYDE DEHYDROGENASE"/>
    <property type="match status" value="1"/>
</dbReference>
<dbReference type="NCBIfam" id="TIGR00978">
    <property type="entry name" value="asd_EA"/>
    <property type="match status" value="1"/>
</dbReference>
<dbReference type="InterPro" id="IPR000534">
    <property type="entry name" value="Semialdehyde_DH_NAD-bd"/>
</dbReference>
<keyword evidence="4" id="KW-0521">NADP</keyword>
<dbReference type="PATRIC" id="fig|1618655.3.peg.17"/>
<dbReference type="Gene3D" id="3.30.360.10">
    <property type="entry name" value="Dihydrodipicolinate Reductase, domain 2"/>
    <property type="match status" value="1"/>
</dbReference>
<dbReference type="Gene3D" id="3.40.50.720">
    <property type="entry name" value="NAD(P)-binding Rossmann-like Domain"/>
    <property type="match status" value="1"/>
</dbReference>
<reference evidence="9 10" key="1">
    <citation type="journal article" date="2015" name="Nature">
        <title>rRNA introns, odd ribosomes, and small enigmatic genomes across a large radiation of phyla.</title>
        <authorList>
            <person name="Brown C.T."/>
            <person name="Hug L.A."/>
            <person name="Thomas B.C."/>
            <person name="Sharon I."/>
            <person name="Castelle C.J."/>
            <person name="Singh A."/>
            <person name="Wilkins M.J."/>
            <person name="Williams K.H."/>
            <person name="Banfield J.F."/>
        </authorList>
    </citation>
    <scope>NUCLEOTIDE SEQUENCE [LARGE SCALE GENOMIC DNA]</scope>
</reference>
<dbReference type="SMART" id="SM00859">
    <property type="entry name" value="Semialdhyde_dh"/>
    <property type="match status" value="1"/>
</dbReference>
<dbReference type="PIRSF" id="PIRSF000148">
    <property type="entry name" value="ASA_dh"/>
    <property type="match status" value="1"/>
</dbReference>